<dbReference type="AlphaFoldDB" id="A0A1Z4JPW8"/>
<dbReference type="GO" id="GO:0008080">
    <property type="term" value="F:N-acetyltransferase activity"/>
    <property type="evidence" value="ECO:0007669"/>
    <property type="project" value="TreeGrafter"/>
</dbReference>
<dbReference type="SUPFAM" id="SSF55729">
    <property type="entry name" value="Acyl-CoA N-acyltransferases (Nat)"/>
    <property type="match status" value="1"/>
</dbReference>
<proteinExistence type="predicted"/>
<dbReference type="Proteomes" id="UP000217895">
    <property type="component" value="Chromosome"/>
</dbReference>
<dbReference type="CDD" id="cd04301">
    <property type="entry name" value="NAT_SF"/>
    <property type="match status" value="1"/>
</dbReference>
<keyword evidence="1 4" id="KW-0808">Transferase</keyword>
<feature type="domain" description="N-acetyltransferase" evidence="3">
    <location>
        <begin position="8"/>
        <end position="154"/>
    </location>
</feature>
<dbReference type="PANTHER" id="PTHR10545">
    <property type="entry name" value="DIAMINE N-ACETYLTRANSFERASE"/>
    <property type="match status" value="1"/>
</dbReference>
<dbReference type="Pfam" id="PF00583">
    <property type="entry name" value="Acetyltransf_1"/>
    <property type="match status" value="1"/>
</dbReference>
<evidence type="ECO:0000256" key="1">
    <source>
        <dbReference type="ARBA" id="ARBA00022679"/>
    </source>
</evidence>
<evidence type="ECO:0000313" key="5">
    <source>
        <dbReference type="Proteomes" id="UP000217895"/>
    </source>
</evidence>
<accession>A0A1Z4JPW8</accession>
<dbReference type="Gene3D" id="3.40.630.30">
    <property type="match status" value="1"/>
</dbReference>
<organism evidence="4 5">
    <name type="scientific">Leptolyngbya boryana NIES-2135</name>
    <dbReference type="NCBI Taxonomy" id="1973484"/>
    <lineage>
        <taxon>Bacteria</taxon>
        <taxon>Bacillati</taxon>
        <taxon>Cyanobacteriota</taxon>
        <taxon>Cyanophyceae</taxon>
        <taxon>Leptolyngbyales</taxon>
        <taxon>Leptolyngbyaceae</taxon>
        <taxon>Leptolyngbya group</taxon>
        <taxon>Leptolyngbya</taxon>
    </lineage>
</organism>
<sequence>MLSIDVNVAYRVATSKDIDVLLQLVEEFHKLEKLPFDPVLDRVSLQQFLLNPTLGKIWLIYDRKNVIGYAAVTFSYSIEFRGISAVLDELYLRADCRGQGIGTKTLRFVEESCQQMGIDVISLLVHRDNDRAKQVYQKVGYDDRGYQLMVKTIA</sequence>
<name>A0A1Z4JPW8_LEPBY</name>
<dbReference type="InterPro" id="IPR051016">
    <property type="entry name" value="Diverse_Substrate_AcTransf"/>
</dbReference>
<dbReference type="InterPro" id="IPR016181">
    <property type="entry name" value="Acyl_CoA_acyltransferase"/>
</dbReference>
<keyword evidence="2" id="KW-0012">Acyltransferase</keyword>
<reference evidence="4 5" key="1">
    <citation type="submission" date="2017-06" db="EMBL/GenBank/DDBJ databases">
        <title>Genome sequencing of cyanobaciteial culture collection at National Institute for Environmental Studies (NIES).</title>
        <authorList>
            <person name="Hirose Y."/>
            <person name="Shimura Y."/>
            <person name="Fujisawa T."/>
            <person name="Nakamura Y."/>
            <person name="Kawachi M."/>
        </authorList>
    </citation>
    <scope>NUCLEOTIDE SEQUENCE [LARGE SCALE GENOMIC DNA]</scope>
    <source>
        <strain evidence="4 5">NIES-2135</strain>
    </source>
</reference>
<gene>
    <name evidence="4" type="ORF">NIES2135_55510</name>
</gene>
<dbReference type="EMBL" id="AP018203">
    <property type="protein sequence ID" value="BAY58678.1"/>
    <property type="molecule type" value="Genomic_DNA"/>
</dbReference>
<dbReference type="PROSITE" id="PS51186">
    <property type="entry name" value="GNAT"/>
    <property type="match status" value="1"/>
</dbReference>
<evidence type="ECO:0000259" key="3">
    <source>
        <dbReference type="PROSITE" id="PS51186"/>
    </source>
</evidence>
<keyword evidence="5" id="KW-1185">Reference proteome</keyword>
<protein>
    <submittedName>
        <fullName evidence="4">Acetyltransferase</fullName>
    </submittedName>
</protein>
<dbReference type="PANTHER" id="PTHR10545:SF29">
    <property type="entry name" value="GH14572P-RELATED"/>
    <property type="match status" value="1"/>
</dbReference>
<evidence type="ECO:0000313" key="4">
    <source>
        <dbReference type="EMBL" id="BAY58678.1"/>
    </source>
</evidence>
<evidence type="ECO:0000256" key="2">
    <source>
        <dbReference type="ARBA" id="ARBA00023315"/>
    </source>
</evidence>
<dbReference type="InterPro" id="IPR000182">
    <property type="entry name" value="GNAT_dom"/>
</dbReference>